<evidence type="ECO:0000256" key="1">
    <source>
        <dbReference type="SAM" id="SignalP"/>
    </source>
</evidence>
<dbReference type="KEGG" id="anf:AQPE_3635"/>
<accession>A0A5K7SD06</accession>
<dbReference type="RefSeq" id="WP_318347691.1">
    <property type="nucleotide sequence ID" value="NZ_AP018694.1"/>
</dbReference>
<dbReference type="PANTHER" id="PTHR43265:SF1">
    <property type="entry name" value="ESTERASE ESTD"/>
    <property type="match status" value="1"/>
</dbReference>
<proteinExistence type="predicted"/>
<name>A0A5K7SD06_9BACT</name>
<feature type="chain" id="PRO_5024335777" evidence="1">
    <location>
        <begin position="21"/>
        <end position="312"/>
    </location>
</feature>
<evidence type="ECO:0000313" key="3">
    <source>
        <dbReference type="EMBL" id="BBE19450.1"/>
    </source>
</evidence>
<sequence length="312" mass="34191">MKMHIFAFLLGVLATTLALGQTELNITLKTKTGNIEGTLMYPSAPIPVPVALIIAGSGPTDRNGNNPMMTNNSLKMLATDLASIGIASLRYDKRGISQSKSAGLQEAELKFEIYINDAVEWINLLKDDKSFNQLVVIGHSEGSLIGMIASQNSKVDKFISIAGAGQTADNLIREQLKAQPPMVMEQSAPILNELVKGNTVEYVPPFLNSLFRTSVQPYLISWFKYDPQKEVAKLEKPVLIIQGTTDIQVNVEDANRLHAAKPDSKLALIDGMNHIFKNADANPLTNMMTYRQPDLPLNGELVKVIGEFILTK</sequence>
<dbReference type="EMBL" id="AP018694">
    <property type="protein sequence ID" value="BBE19450.1"/>
    <property type="molecule type" value="Genomic_DNA"/>
</dbReference>
<dbReference type="InterPro" id="IPR029058">
    <property type="entry name" value="AB_hydrolase_fold"/>
</dbReference>
<keyword evidence="3" id="KW-0378">Hydrolase</keyword>
<dbReference type="Gene3D" id="3.40.50.1820">
    <property type="entry name" value="alpha/beta hydrolase"/>
    <property type="match status" value="1"/>
</dbReference>
<dbReference type="PANTHER" id="PTHR43265">
    <property type="entry name" value="ESTERASE ESTD"/>
    <property type="match status" value="1"/>
</dbReference>
<dbReference type="InterPro" id="IPR053145">
    <property type="entry name" value="AB_hydrolase_Est10"/>
</dbReference>
<dbReference type="GO" id="GO:0052689">
    <property type="term" value="F:carboxylic ester hydrolase activity"/>
    <property type="evidence" value="ECO:0007669"/>
    <property type="project" value="TreeGrafter"/>
</dbReference>
<organism evidence="3 4">
    <name type="scientific">Aquipluma nitroreducens</name>
    <dbReference type="NCBI Taxonomy" id="2010828"/>
    <lineage>
        <taxon>Bacteria</taxon>
        <taxon>Pseudomonadati</taxon>
        <taxon>Bacteroidota</taxon>
        <taxon>Bacteroidia</taxon>
        <taxon>Marinilabiliales</taxon>
        <taxon>Prolixibacteraceae</taxon>
        <taxon>Aquipluma</taxon>
    </lineage>
</organism>
<keyword evidence="1" id="KW-0732">Signal</keyword>
<evidence type="ECO:0000259" key="2">
    <source>
        <dbReference type="Pfam" id="PF12146"/>
    </source>
</evidence>
<protein>
    <submittedName>
        <fullName evidence="3">Hydrolase, alpha/beta fold family functionally coupled to phosphoribulokinase</fullName>
    </submittedName>
</protein>
<reference evidence="3" key="1">
    <citation type="journal article" date="2020" name="Int. J. Syst. Evol. Microbiol.">
        <title>Aquipluma nitroreducens gen. nov. sp. nov., a novel facultatively anaerobic bacterium isolated from a freshwater lake.</title>
        <authorList>
            <person name="Watanabe M."/>
            <person name="Kojima H."/>
            <person name="Fukui M."/>
        </authorList>
    </citation>
    <scope>NUCLEOTIDE SEQUENCE</scope>
    <source>
        <strain evidence="3">MeG22</strain>
    </source>
</reference>
<evidence type="ECO:0000313" key="4">
    <source>
        <dbReference type="Proteomes" id="UP001193389"/>
    </source>
</evidence>
<dbReference type="Proteomes" id="UP001193389">
    <property type="component" value="Chromosome"/>
</dbReference>
<dbReference type="SUPFAM" id="SSF53474">
    <property type="entry name" value="alpha/beta-Hydrolases"/>
    <property type="match status" value="1"/>
</dbReference>
<dbReference type="InterPro" id="IPR022742">
    <property type="entry name" value="Hydrolase_4"/>
</dbReference>
<dbReference type="AlphaFoldDB" id="A0A5K7SD06"/>
<dbReference type="Pfam" id="PF12146">
    <property type="entry name" value="Hydrolase_4"/>
    <property type="match status" value="1"/>
</dbReference>
<keyword evidence="4" id="KW-1185">Reference proteome</keyword>
<feature type="domain" description="Serine aminopeptidase S33" evidence="2">
    <location>
        <begin position="75"/>
        <end position="200"/>
    </location>
</feature>
<feature type="signal peptide" evidence="1">
    <location>
        <begin position="1"/>
        <end position="20"/>
    </location>
</feature>
<gene>
    <name evidence="3" type="ORF">AQPE_3635</name>
</gene>